<evidence type="ECO:0000256" key="2">
    <source>
        <dbReference type="ARBA" id="ARBA00022723"/>
    </source>
</evidence>
<comment type="subcellular location">
    <subcellularLocation>
        <location evidence="5">Cytoplasm</location>
    </subcellularLocation>
</comment>
<dbReference type="CDD" id="cd00412">
    <property type="entry name" value="pyrophosphatase"/>
    <property type="match status" value="1"/>
</dbReference>
<dbReference type="InterPro" id="IPR036649">
    <property type="entry name" value="Pyrophosphatase_sf"/>
</dbReference>
<evidence type="ECO:0000256" key="5">
    <source>
        <dbReference type="HAMAP-Rule" id="MF_00209"/>
    </source>
</evidence>
<dbReference type="RefSeq" id="WP_189485560.1">
    <property type="nucleotide sequence ID" value="NZ_BMZB01000001.1"/>
</dbReference>
<dbReference type="Pfam" id="PF00719">
    <property type="entry name" value="Pyrophosphatase"/>
    <property type="match status" value="1"/>
</dbReference>
<reference evidence="6" key="1">
    <citation type="journal article" date="2014" name="Int. J. Syst. Evol. Microbiol.">
        <title>Complete genome sequence of Corynebacterium casei LMG S-19264T (=DSM 44701T), isolated from a smear-ripened cheese.</title>
        <authorList>
            <consortium name="US DOE Joint Genome Institute (JGI-PGF)"/>
            <person name="Walter F."/>
            <person name="Albersmeier A."/>
            <person name="Kalinowski J."/>
            <person name="Ruckert C."/>
        </authorList>
    </citation>
    <scope>NUCLEOTIDE SEQUENCE</scope>
    <source>
        <strain evidence="6">KCTC 32296</strain>
    </source>
</reference>
<dbReference type="Gene3D" id="3.90.80.10">
    <property type="entry name" value="Inorganic pyrophosphatase"/>
    <property type="match status" value="1"/>
</dbReference>
<feature type="binding site" evidence="5">
    <location>
        <position position="30"/>
    </location>
    <ligand>
        <name>substrate</name>
    </ligand>
</feature>
<keyword evidence="2 5" id="KW-0479">Metal-binding</keyword>
<gene>
    <name evidence="5 6" type="primary">ppa</name>
    <name evidence="6" type="ORF">GCM10011273_12930</name>
</gene>
<organism evidence="6 7">
    <name type="scientific">Asticcacaulis endophyticus</name>
    <dbReference type="NCBI Taxonomy" id="1395890"/>
    <lineage>
        <taxon>Bacteria</taxon>
        <taxon>Pseudomonadati</taxon>
        <taxon>Pseudomonadota</taxon>
        <taxon>Alphaproteobacteria</taxon>
        <taxon>Caulobacterales</taxon>
        <taxon>Caulobacteraceae</taxon>
        <taxon>Asticcacaulis</taxon>
    </lineage>
</organism>
<comment type="similarity">
    <text evidence="5">Belongs to the PPase family.</text>
</comment>
<evidence type="ECO:0000256" key="3">
    <source>
        <dbReference type="ARBA" id="ARBA00022801"/>
    </source>
</evidence>
<comment type="subunit">
    <text evidence="5">Homohexamer.</text>
</comment>
<feature type="binding site" evidence="5">
    <location>
        <position position="71"/>
    </location>
    <ligand>
        <name>Mg(2+)</name>
        <dbReference type="ChEBI" id="CHEBI:18420"/>
        <label>1</label>
    </ligand>
</feature>
<reference evidence="6" key="2">
    <citation type="submission" date="2020-09" db="EMBL/GenBank/DDBJ databases">
        <authorList>
            <person name="Sun Q."/>
            <person name="Kim S."/>
        </authorList>
    </citation>
    <scope>NUCLEOTIDE SEQUENCE</scope>
    <source>
        <strain evidence="6">KCTC 32296</strain>
    </source>
</reference>
<dbReference type="GO" id="GO:0006796">
    <property type="term" value="P:phosphate-containing compound metabolic process"/>
    <property type="evidence" value="ECO:0007669"/>
    <property type="project" value="InterPro"/>
</dbReference>
<keyword evidence="4 5" id="KW-0460">Magnesium</keyword>
<dbReference type="HAMAP" id="MF_00209">
    <property type="entry name" value="Inorganic_PPase"/>
    <property type="match status" value="1"/>
</dbReference>
<dbReference type="AlphaFoldDB" id="A0A918PZW4"/>
<evidence type="ECO:0000256" key="4">
    <source>
        <dbReference type="ARBA" id="ARBA00022842"/>
    </source>
</evidence>
<feature type="binding site" evidence="5">
    <location>
        <position position="66"/>
    </location>
    <ligand>
        <name>Mg(2+)</name>
        <dbReference type="ChEBI" id="CHEBI:18420"/>
        <label>1</label>
    </ligand>
</feature>
<comment type="cofactor">
    <cofactor evidence="1 5">
        <name>Mg(2+)</name>
        <dbReference type="ChEBI" id="CHEBI:18420"/>
    </cofactor>
</comment>
<dbReference type="NCBIfam" id="NF002317">
    <property type="entry name" value="PRK01250.1"/>
    <property type="match status" value="1"/>
</dbReference>
<feature type="binding site" evidence="5">
    <location>
        <position position="142"/>
    </location>
    <ligand>
        <name>substrate</name>
    </ligand>
</feature>
<dbReference type="GO" id="GO:0005737">
    <property type="term" value="C:cytoplasm"/>
    <property type="evidence" value="ECO:0007669"/>
    <property type="project" value="UniProtKB-SubCell"/>
</dbReference>
<dbReference type="InterPro" id="IPR008162">
    <property type="entry name" value="Pyrophosphatase"/>
</dbReference>
<feature type="binding site" evidence="5">
    <location>
        <position position="56"/>
    </location>
    <ligand>
        <name>substrate</name>
    </ligand>
</feature>
<dbReference type="GO" id="GO:0004427">
    <property type="term" value="F:inorganic diphosphate phosphatase activity"/>
    <property type="evidence" value="ECO:0007669"/>
    <property type="project" value="UniProtKB-UniRule"/>
</dbReference>
<dbReference type="EMBL" id="BMZB01000001">
    <property type="protein sequence ID" value="GGZ28523.1"/>
    <property type="molecule type" value="Genomic_DNA"/>
</dbReference>
<dbReference type="Proteomes" id="UP000662572">
    <property type="component" value="Unassembled WGS sequence"/>
</dbReference>
<dbReference type="PANTHER" id="PTHR10286">
    <property type="entry name" value="INORGANIC PYROPHOSPHATASE"/>
    <property type="match status" value="1"/>
</dbReference>
<accession>A0A918PZW4</accession>
<protein>
    <recommendedName>
        <fullName evidence="5">Inorganic pyrophosphatase</fullName>
        <ecNumber evidence="5">3.6.1.1</ecNumber>
    </recommendedName>
    <alternativeName>
        <fullName evidence="5">Pyrophosphate phospho-hydrolase</fullName>
        <shortName evidence="5">PPase</shortName>
    </alternativeName>
</protein>
<name>A0A918PZW4_9CAUL</name>
<comment type="caution">
    <text evidence="6">The sequence shown here is derived from an EMBL/GenBank/DDBJ whole genome shotgun (WGS) entry which is preliminary data.</text>
</comment>
<keyword evidence="7" id="KW-1185">Reference proteome</keyword>
<keyword evidence="3 5" id="KW-0378">Hydrolase</keyword>
<comment type="catalytic activity">
    <reaction evidence="5">
        <text>diphosphate + H2O = 2 phosphate + H(+)</text>
        <dbReference type="Rhea" id="RHEA:24576"/>
        <dbReference type="ChEBI" id="CHEBI:15377"/>
        <dbReference type="ChEBI" id="CHEBI:15378"/>
        <dbReference type="ChEBI" id="CHEBI:33019"/>
        <dbReference type="ChEBI" id="CHEBI:43474"/>
        <dbReference type="EC" id="3.6.1.1"/>
    </reaction>
</comment>
<evidence type="ECO:0000256" key="1">
    <source>
        <dbReference type="ARBA" id="ARBA00001946"/>
    </source>
</evidence>
<dbReference type="SUPFAM" id="SSF50324">
    <property type="entry name" value="Inorganic pyrophosphatase"/>
    <property type="match status" value="1"/>
</dbReference>
<evidence type="ECO:0000313" key="6">
    <source>
        <dbReference type="EMBL" id="GGZ28523.1"/>
    </source>
</evidence>
<dbReference type="EC" id="3.6.1.1" evidence="5"/>
<comment type="function">
    <text evidence="5">Catalyzes the hydrolysis of inorganic pyrophosphate (PPi) forming two phosphate ions.</text>
</comment>
<feature type="binding site" evidence="5">
    <location>
        <position position="103"/>
    </location>
    <ligand>
        <name>Mg(2+)</name>
        <dbReference type="ChEBI" id="CHEBI:18420"/>
        <label>1</label>
    </ligand>
</feature>
<feature type="binding site" evidence="5">
    <location>
        <position position="71"/>
    </location>
    <ligand>
        <name>Mg(2+)</name>
        <dbReference type="ChEBI" id="CHEBI:18420"/>
        <label>2</label>
    </ligand>
</feature>
<dbReference type="GO" id="GO:0000287">
    <property type="term" value="F:magnesium ion binding"/>
    <property type="evidence" value="ECO:0007669"/>
    <property type="project" value="UniProtKB-UniRule"/>
</dbReference>
<proteinExistence type="inferred from homology"/>
<keyword evidence="5" id="KW-0963">Cytoplasm</keyword>
<evidence type="ECO:0000313" key="7">
    <source>
        <dbReference type="Proteomes" id="UP000662572"/>
    </source>
</evidence>
<sequence length="178" mass="19829">MNIDKISIGPNAPWDINAIIEIPQGGMPVKYELDKDSGALFVDRFLYTSMFYPGNYGFIPHTLADDGDPCDILVVGPVPVYPGVVIRSRPIGVLLMEDEAGKDEKILAVPVDKLHPYYSNVSSYRQMPEILIEQIAHFFAHYKDLEKNKVTTLKGWGEPEVAAQLIREGQERLAAKVG</sequence>
<feature type="binding site" evidence="5">
    <location>
        <position position="44"/>
    </location>
    <ligand>
        <name>substrate</name>
    </ligand>
</feature>